<evidence type="ECO:0000256" key="6">
    <source>
        <dbReference type="ARBA" id="ARBA00023146"/>
    </source>
</evidence>
<sequence length="365" mass="40168">MTPFPPALEGLAVQLLSVDELAAALRLRDLTDPASGPHALQLLLADVLRALTDAWGCRLDVQRRHSLVSVEDNYDRLGYPPDAVARDVRYTRYAAETVVLRSHTTAGVPAALRTLDTDDDVLLALPGLVYRRDTFDRLHTGAPHQVDLWRLSARPLGRADLHRMIDLVVRAVLPGARWRATPASHPYTNDGLQVDVETPDGWVELAECGLAAPHVVGQRSGLALGLGLDRAVMLRKRLDDIRLLRSEDPRVAAQMSDLDPWRPVSRRPPIRRDLSVALDDPPDAELLGDAVRTALGDDADDLEEVAILSTTTYDALPDAARKRLGIEPGQVNVLLRITFRPIGRTLTDAEANRRRAAVHRALRNG</sequence>
<dbReference type="GO" id="GO:0043039">
    <property type="term" value="P:tRNA aminoacylation"/>
    <property type="evidence" value="ECO:0007669"/>
    <property type="project" value="InterPro"/>
</dbReference>
<evidence type="ECO:0000259" key="7">
    <source>
        <dbReference type="PROSITE" id="PS51447"/>
    </source>
</evidence>
<dbReference type="GO" id="GO:0004812">
    <property type="term" value="F:aminoacyl-tRNA ligase activity"/>
    <property type="evidence" value="ECO:0007669"/>
    <property type="project" value="UniProtKB-KW"/>
</dbReference>
<dbReference type="InterPro" id="IPR045864">
    <property type="entry name" value="aa-tRNA-synth_II/BPL/LPL"/>
</dbReference>
<dbReference type="EMBL" id="VIRS01000003">
    <property type="protein sequence ID" value="TQS45927.1"/>
    <property type="molecule type" value="Genomic_DNA"/>
</dbReference>
<dbReference type="InterPro" id="IPR036690">
    <property type="entry name" value="Fdx_antiC-bd_sf"/>
</dbReference>
<protein>
    <recommendedName>
        <fullName evidence="7">FDX-ACB domain-containing protein</fullName>
    </recommendedName>
</protein>
<proteinExistence type="inferred from homology"/>
<dbReference type="SMART" id="SM00896">
    <property type="entry name" value="FDX-ACB"/>
    <property type="match status" value="1"/>
</dbReference>
<keyword evidence="5" id="KW-0648">Protein biosynthesis</keyword>
<dbReference type="InParanoid" id="A0A545AX67"/>
<evidence type="ECO:0000256" key="4">
    <source>
        <dbReference type="ARBA" id="ARBA00022840"/>
    </source>
</evidence>
<dbReference type="GO" id="GO:0006412">
    <property type="term" value="P:translation"/>
    <property type="evidence" value="ECO:0007669"/>
    <property type="project" value="UniProtKB-KW"/>
</dbReference>
<dbReference type="SUPFAM" id="SSF55681">
    <property type="entry name" value="Class II aaRS and biotin synthetases"/>
    <property type="match status" value="1"/>
</dbReference>
<name>A0A545AX67_9ACTN</name>
<dbReference type="Proteomes" id="UP000317982">
    <property type="component" value="Unassembled WGS sequence"/>
</dbReference>
<evidence type="ECO:0000256" key="5">
    <source>
        <dbReference type="ARBA" id="ARBA00022917"/>
    </source>
</evidence>
<evidence type="ECO:0000256" key="3">
    <source>
        <dbReference type="ARBA" id="ARBA00022741"/>
    </source>
</evidence>
<dbReference type="AlphaFoldDB" id="A0A545AX67"/>
<gene>
    <name evidence="8" type="ORF">FL583_05375</name>
</gene>
<dbReference type="GO" id="GO:0000049">
    <property type="term" value="F:tRNA binding"/>
    <property type="evidence" value="ECO:0007669"/>
    <property type="project" value="InterPro"/>
</dbReference>
<dbReference type="OrthoDB" id="489670at2"/>
<reference evidence="8 9" key="1">
    <citation type="submission" date="2019-07" db="EMBL/GenBank/DDBJ databases">
        <title>Cryptosporangium phraense sp. nov., isolated from plant litter.</title>
        <authorList>
            <person name="Suriyachadkun C."/>
        </authorList>
    </citation>
    <scope>NUCLEOTIDE SEQUENCE [LARGE SCALE GENOMIC DNA]</scope>
    <source>
        <strain evidence="8 9">A-T 5661</strain>
    </source>
</reference>
<dbReference type="Pfam" id="PF01409">
    <property type="entry name" value="tRNA-synt_2d"/>
    <property type="match status" value="1"/>
</dbReference>
<evidence type="ECO:0000256" key="1">
    <source>
        <dbReference type="ARBA" id="ARBA00008226"/>
    </source>
</evidence>
<keyword evidence="6" id="KW-0030">Aminoacyl-tRNA synthetase</keyword>
<evidence type="ECO:0000313" key="9">
    <source>
        <dbReference type="Proteomes" id="UP000317982"/>
    </source>
</evidence>
<organism evidence="8 9">
    <name type="scientific">Cryptosporangium phraense</name>
    <dbReference type="NCBI Taxonomy" id="2593070"/>
    <lineage>
        <taxon>Bacteria</taxon>
        <taxon>Bacillati</taxon>
        <taxon>Actinomycetota</taxon>
        <taxon>Actinomycetes</taxon>
        <taxon>Cryptosporangiales</taxon>
        <taxon>Cryptosporangiaceae</taxon>
        <taxon>Cryptosporangium</taxon>
    </lineage>
</organism>
<dbReference type="InterPro" id="IPR005121">
    <property type="entry name" value="Fdx_antiC-bd"/>
</dbReference>
<dbReference type="Gene3D" id="3.30.930.10">
    <property type="entry name" value="Bira Bifunctional Protein, Domain 2"/>
    <property type="match status" value="1"/>
</dbReference>
<keyword evidence="4" id="KW-0067">ATP-binding</keyword>
<evidence type="ECO:0000256" key="2">
    <source>
        <dbReference type="ARBA" id="ARBA00022598"/>
    </source>
</evidence>
<feature type="domain" description="FDX-ACB" evidence="7">
    <location>
        <begin position="265"/>
        <end position="365"/>
    </location>
</feature>
<accession>A0A545AX67</accession>
<keyword evidence="9" id="KW-1185">Reference proteome</keyword>
<comment type="similarity">
    <text evidence="1">Belongs to the class-II aminoacyl-tRNA synthetase family.</text>
</comment>
<dbReference type="GO" id="GO:0005524">
    <property type="term" value="F:ATP binding"/>
    <property type="evidence" value="ECO:0007669"/>
    <property type="project" value="UniProtKB-KW"/>
</dbReference>
<dbReference type="PROSITE" id="PS51447">
    <property type="entry name" value="FDX_ACB"/>
    <property type="match status" value="1"/>
</dbReference>
<keyword evidence="3" id="KW-0547">Nucleotide-binding</keyword>
<keyword evidence="2" id="KW-0436">Ligase</keyword>
<dbReference type="InterPro" id="IPR002319">
    <property type="entry name" value="Phenylalanyl-tRNA_Synthase"/>
</dbReference>
<evidence type="ECO:0000313" key="8">
    <source>
        <dbReference type="EMBL" id="TQS45927.1"/>
    </source>
</evidence>
<dbReference type="Gene3D" id="3.30.70.380">
    <property type="entry name" value="Ferrodoxin-fold anticodon-binding domain"/>
    <property type="match status" value="1"/>
</dbReference>
<comment type="caution">
    <text evidence="8">The sequence shown here is derived from an EMBL/GenBank/DDBJ whole genome shotgun (WGS) entry which is preliminary data.</text>
</comment>
<dbReference type="SUPFAM" id="SSF54991">
    <property type="entry name" value="Anticodon-binding domain of PheRS"/>
    <property type="match status" value="1"/>
</dbReference>